<sequence length="389" mass="43410">MSKRIAIIGSGTAGLQLAYSLRKDFDVTLLHYEEPEETRRGRIQSTQVHFHPTLQRERRFLMPDTNDAPSIQTIHFNVGTQKLFVGRLKGAASSVDQRLAYSTAMDDLRRQGLRFRNGRVSRNELASMAESYDLLIDATGKAGPLVPFPVEAGLTPFQTPQRKCIVGYFKGVSPVEPEGISITVMPGIGEMFEIPAITEQGRVTILFIEAVPDGLLDAFKGIKTPQDFAARMESVLQESFPEIYGRVDLDRFSLVDEVAFLQTAITPIVRRPYLMQSGTLVLGCGDSVILADPITGQGCNTASYCAEQLYETLLAHQESPWDEQVGIDYWNRARPYVTAVTEWTNAMTGPLPEHIGQMLMHAAADQETADRIVHWFEQPSTAHEAFFRR</sequence>
<accession>A0A927H3Q1</accession>
<reference evidence="2" key="1">
    <citation type="submission" date="2020-09" db="EMBL/GenBank/DDBJ databases">
        <title>A novel bacterium of genus Paenibacillus, isolated from South China Sea.</title>
        <authorList>
            <person name="Huang H."/>
            <person name="Mo K."/>
            <person name="Hu Y."/>
        </authorList>
    </citation>
    <scope>NUCLEOTIDE SEQUENCE</scope>
    <source>
        <strain evidence="2">IB182493</strain>
    </source>
</reference>
<dbReference type="InterPro" id="IPR036188">
    <property type="entry name" value="FAD/NAD-bd_sf"/>
</dbReference>
<evidence type="ECO:0000259" key="1">
    <source>
        <dbReference type="Pfam" id="PF17885"/>
    </source>
</evidence>
<dbReference type="Gene3D" id="3.50.50.60">
    <property type="entry name" value="FAD/NAD(P)-binding domain"/>
    <property type="match status" value="3"/>
</dbReference>
<dbReference type="RefSeq" id="WP_190857367.1">
    <property type="nucleotide sequence ID" value="NZ_JACXIY010000001.1"/>
</dbReference>
<gene>
    <name evidence="2" type="ORF">IDH41_00785</name>
</gene>
<protein>
    <submittedName>
        <fullName evidence="2">Styrene monooxygenase</fullName>
    </submittedName>
</protein>
<feature type="domain" description="Styrene monooxygenase StyA putative substrate binding" evidence="1">
    <location>
        <begin position="140"/>
        <end position="246"/>
    </location>
</feature>
<dbReference type="AlphaFoldDB" id="A0A927H3Q1"/>
<dbReference type="Pfam" id="PF17885">
    <property type="entry name" value="Smoa_sbd"/>
    <property type="match status" value="1"/>
</dbReference>
<dbReference type="InterPro" id="IPR041654">
    <property type="entry name" value="StyA_sbd"/>
</dbReference>
<dbReference type="GO" id="GO:0004497">
    <property type="term" value="F:monooxygenase activity"/>
    <property type="evidence" value="ECO:0007669"/>
    <property type="project" value="UniProtKB-KW"/>
</dbReference>
<keyword evidence="3" id="KW-1185">Reference proteome</keyword>
<evidence type="ECO:0000313" key="3">
    <source>
        <dbReference type="Proteomes" id="UP000632125"/>
    </source>
</evidence>
<evidence type="ECO:0000313" key="2">
    <source>
        <dbReference type="EMBL" id="MBD2867095.1"/>
    </source>
</evidence>
<comment type="caution">
    <text evidence="2">The sequence shown here is derived from an EMBL/GenBank/DDBJ whole genome shotgun (WGS) entry which is preliminary data.</text>
</comment>
<dbReference type="SUPFAM" id="SSF51905">
    <property type="entry name" value="FAD/NAD(P)-binding domain"/>
    <property type="match status" value="1"/>
</dbReference>
<keyword evidence="2" id="KW-0503">Monooxygenase</keyword>
<proteinExistence type="predicted"/>
<dbReference type="Proteomes" id="UP000632125">
    <property type="component" value="Unassembled WGS sequence"/>
</dbReference>
<organism evidence="2 3">
    <name type="scientific">Paenibacillus arenilitoris</name>
    <dbReference type="NCBI Taxonomy" id="2772299"/>
    <lineage>
        <taxon>Bacteria</taxon>
        <taxon>Bacillati</taxon>
        <taxon>Bacillota</taxon>
        <taxon>Bacilli</taxon>
        <taxon>Bacillales</taxon>
        <taxon>Paenibacillaceae</taxon>
        <taxon>Paenibacillus</taxon>
    </lineage>
</organism>
<dbReference type="EMBL" id="JACXIY010000001">
    <property type="protein sequence ID" value="MBD2867095.1"/>
    <property type="molecule type" value="Genomic_DNA"/>
</dbReference>
<keyword evidence="2" id="KW-0560">Oxidoreductase</keyword>
<name>A0A927H3Q1_9BACL</name>